<evidence type="ECO:0000313" key="6">
    <source>
        <dbReference type="EMBL" id="ATE87097.1"/>
    </source>
</evidence>
<gene>
    <name evidence="6" type="primary">88R</name>
</gene>
<dbReference type="GO" id="GO:0006351">
    <property type="term" value="P:DNA-templated transcription"/>
    <property type="evidence" value="ECO:0007669"/>
    <property type="project" value="InterPro"/>
</dbReference>
<reference evidence="6" key="1">
    <citation type="journal article" date="2017" name="Arch. Virol.">
        <title>Complete genome sequence of shrimp hemocyte iridescent virus (SHIV) isolated from white leg shrimp, Litopenaeus vannamei.</title>
        <authorList>
            <person name="Qiu L."/>
            <person name="Chen M.M."/>
            <person name="Wang R.Y."/>
            <person name="Wan X.Y."/>
            <person name="Li C."/>
            <person name="Zhang Q.L."/>
            <person name="Dong X."/>
            <person name="Yang B."/>
            <person name="Xiang J.H."/>
            <person name="Huang J."/>
        </authorList>
    </citation>
    <scope>NUCLEOTIDE SEQUENCE [LARGE SCALE GENOMIC DNA]</scope>
    <source>
        <strain evidence="6">20141215</strain>
    </source>
</reference>
<keyword evidence="2 4" id="KW-0863">Zinc-finger</keyword>
<dbReference type="Gene3D" id="2.20.25.10">
    <property type="match status" value="1"/>
</dbReference>
<evidence type="ECO:0000256" key="2">
    <source>
        <dbReference type="ARBA" id="ARBA00022771"/>
    </source>
</evidence>
<dbReference type="InterPro" id="IPR001222">
    <property type="entry name" value="Znf_TFIIS"/>
</dbReference>
<keyword evidence="3" id="KW-0862">Zinc</keyword>
<dbReference type="GO" id="GO:0003676">
    <property type="term" value="F:nucleic acid binding"/>
    <property type="evidence" value="ECO:0007669"/>
    <property type="project" value="InterPro"/>
</dbReference>
<dbReference type="GeneID" id="65099860"/>
<accession>A0A291B0S8</accession>
<keyword evidence="1" id="KW-0479">Metal-binding</keyword>
<evidence type="ECO:0000256" key="4">
    <source>
        <dbReference type="PROSITE-ProRule" id="PRU00472"/>
    </source>
</evidence>
<evidence type="ECO:0000313" key="7">
    <source>
        <dbReference type="Proteomes" id="UP000297192"/>
    </source>
</evidence>
<reference evidence="6" key="2">
    <citation type="journal article" date="2017" name="Sci. Rep.">
        <title>Characterization of a new member of Iridoviridae, Shrimp hemocyte iridescent virus (SHIV), found in white leg shrimp (Litopenaeus vannamei).</title>
        <authorList>
            <person name="Qiu L."/>
            <person name="Chen M.M."/>
            <person name="Wan X.Y."/>
            <person name="Li C."/>
            <person name="Zhang Q.L."/>
            <person name="Wang R.Y."/>
            <person name="Cheng D.Y."/>
            <person name="Dong X."/>
            <person name="Yang B."/>
            <person name="Wang X.H."/>
            <person name="Xiang J.H."/>
            <person name="Huang J."/>
        </authorList>
    </citation>
    <scope>NUCLEOTIDE SEQUENCE [LARGE SCALE GENOMIC DNA]</scope>
    <source>
        <strain evidence="6">20141215</strain>
    </source>
</reference>
<dbReference type="Proteomes" id="UP000297192">
    <property type="component" value="Segment"/>
</dbReference>
<evidence type="ECO:0000256" key="1">
    <source>
        <dbReference type="ARBA" id="ARBA00022723"/>
    </source>
</evidence>
<keyword evidence="7" id="KW-1185">Reference proteome</keyword>
<proteinExistence type="predicted"/>
<dbReference type="GO" id="GO:0008270">
    <property type="term" value="F:zinc ion binding"/>
    <property type="evidence" value="ECO:0007669"/>
    <property type="project" value="UniProtKB-KW"/>
</dbReference>
<keyword evidence="6" id="KW-0648">Protein biosynthesis</keyword>
<dbReference type="SUPFAM" id="SSF57783">
    <property type="entry name" value="Zinc beta-ribbon"/>
    <property type="match status" value="1"/>
</dbReference>
<organism evidence="6">
    <name type="scientific">Shrimp hemocyte iridescent virus</name>
    <dbReference type="NCBI Taxonomy" id="2039780"/>
    <lineage>
        <taxon>Viruses</taxon>
        <taxon>Varidnaviria</taxon>
        <taxon>Bamfordvirae</taxon>
        <taxon>Nucleocytoviricota</taxon>
        <taxon>Megaviricetes</taxon>
        <taxon>Pimascovirales</taxon>
        <taxon>Pimascovirales incertae sedis</taxon>
        <taxon>Iridoviridae</taxon>
        <taxon>Betairidovirinae</taxon>
        <taxon>Decapodiridovirus</taxon>
        <taxon>Decapodiridovirus litopenaeus1</taxon>
        <taxon>Decapod iridescent virus 1</taxon>
    </lineage>
</organism>
<dbReference type="Pfam" id="PF01096">
    <property type="entry name" value="Zn_ribbon_TFIIS"/>
    <property type="match status" value="1"/>
</dbReference>
<evidence type="ECO:0000256" key="3">
    <source>
        <dbReference type="ARBA" id="ARBA00022833"/>
    </source>
</evidence>
<dbReference type="EMBL" id="MF599468">
    <property type="protein sequence ID" value="ATE87097.1"/>
    <property type="molecule type" value="Genomic_DNA"/>
</dbReference>
<dbReference type="SMART" id="SM00440">
    <property type="entry name" value="ZnF_C2C2"/>
    <property type="match status" value="1"/>
</dbReference>
<sequence length="125" mass="14581">MNGETISQIKTYLKKYYADEDEEWIWSQIYEDLSEEPDLNEYIENVVKAGKLGWNHKTFNKIKQTQEEQDDYIVNPFEAEEGVVQCKKCKSFKVYSISVQTRAADEPMTTVAQCTVCKAKWSYNG</sequence>
<dbReference type="KEGG" id="vg:65099860"/>
<name>A0A291B0S8_9VIRU</name>
<dbReference type="PROSITE" id="PS51133">
    <property type="entry name" value="ZF_TFIIS_2"/>
    <property type="match status" value="1"/>
</dbReference>
<keyword evidence="6" id="KW-0251">Elongation factor</keyword>
<feature type="domain" description="TFIIS-type" evidence="5">
    <location>
        <begin position="82"/>
        <end position="122"/>
    </location>
</feature>
<dbReference type="RefSeq" id="YP_010084840.1">
    <property type="nucleotide sequence ID" value="NC_055165.1"/>
</dbReference>
<evidence type="ECO:0000259" key="5">
    <source>
        <dbReference type="PROSITE" id="PS51133"/>
    </source>
</evidence>
<protein>
    <submittedName>
        <fullName evidence="6">Transcription elongation factor SII</fullName>
    </submittedName>
</protein>
<dbReference type="PROSITE" id="PS00466">
    <property type="entry name" value="ZF_TFIIS_1"/>
    <property type="match status" value="1"/>
</dbReference>